<keyword evidence="1" id="KW-1003">Cell membrane</keyword>
<proteinExistence type="inferred from homology"/>
<name>A0A1H2N6B4_9ACTN</name>
<dbReference type="GO" id="GO:0005886">
    <property type="term" value="C:plasma membrane"/>
    <property type="evidence" value="ECO:0007669"/>
    <property type="project" value="UniProtKB-SubCell"/>
</dbReference>
<organism evidence="2 3">
    <name type="scientific">Microlunatus sagamiharensis</name>
    <dbReference type="NCBI Taxonomy" id="546874"/>
    <lineage>
        <taxon>Bacteria</taxon>
        <taxon>Bacillati</taxon>
        <taxon>Actinomycetota</taxon>
        <taxon>Actinomycetes</taxon>
        <taxon>Propionibacteriales</taxon>
        <taxon>Propionibacteriaceae</taxon>
        <taxon>Microlunatus</taxon>
    </lineage>
</organism>
<dbReference type="Pfam" id="PF02104">
    <property type="entry name" value="SURF1"/>
    <property type="match status" value="1"/>
</dbReference>
<dbReference type="Proteomes" id="UP000198825">
    <property type="component" value="Chromosome I"/>
</dbReference>
<dbReference type="AlphaFoldDB" id="A0A1H2N6B4"/>
<feature type="transmembrane region" description="Helical" evidence="1">
    <location>
        <begin position="20"/>
        <end position="39"/>
    </location>
</feature>
<keyword evidence="1" id="KW-0812">Transmembrane</keyword>
<comment type="subcellular location">
    <subcellularLocation>
        <location evidence="1">Cell membrane</location>
        <topology evidence="1">Multi-pass membrane protein</topology>
    </subcellularLocation>
</comment>
<dbReference type="EMBL" id="LT629799">
    <property type="protein sequence ID" value="SDV01037.1"/>
    <property type="molecule type" value="Genomic_DNA"/>
</dbReference>
<dbReference type="OrthoDB" id="3266379at2"/>
<evidence type="ECO:0000313" key="2">
    <source>
        <dbReference type="EMBL" id="SDV01037.1"/>
    </source>
</evidence>
<sequence>MSTQIGGPSTAQPHTWLKQTGVVALGVVVAAAMVVLGIWQLDVYERQGSQAADRRAAEAPVSLPAVAPPGGTVQDGFGRRVTFTGTYDPSLQVLVPGDGGFRVLTGLKQADGSIVAVVRGLEPDAEQPVPPTGEVTRTGVLLPSEEAPTSTAALPQGQVATVRLPVLAQTWPGPLVGGFVTLDAADATQEGLTPVAVDLPEGQGRLRNGAYALQWWVFAAFALGMSIRVARDVGRLEERELDPFA</sequence>
<gene>
    <name evidence="2" type="ORF">SAMN04488544_3415</name>
</gene>
<dbReference type="InterPro" id="IPR002994">
    <property type="entry name" value="Surf1/Shy1"/>
</dbReference>
<dbReference type="STRING" id="546874.SAMN04488544_3415"/>
<protein>
    <recommendedName>
        <fullName evidence="1">SURF1-like protein</fullName>
    </recommendedName>
</protein>
<accession>A0A1H2N6B4</accession>
<comment type="similarity">
    <text evidence="1">Belongs to the SURF1 family.</text>
</comment>
<keyword evidence="1" id="KW-0472">Membrane</keyword>
<dbReference type="RefSeq" id="WP_091077064.1">
    <property type="nucleotide sequence ID" value="NZ_LT629799.1"/>
</dbReference>
<evidence type="ECO:0000256" key="1">
    <source>
        <dbReference type="RuleBase" id="RU363076"/>
    </source>
</evidence>
<keyword evidence="3" id="KW-1185">Reference proteome</keyword>
<reference evidence="3" key="1">
    <citation type="submission" date="2016-10" db="EMBL/GenBank/DDBJ databases">
        <authorList>
            <person name="Varghese N."/>
            <person name="Submissions S."/>
        </authorList>
    </citation>
    <scope>NUCLEOTIDE SEQUENCE [LARGE SCALE GENOMIC DNA]</scope>
    <source>
        <strain evidence="3">DSM 21743</strain>
    </source>
</reference>
<evidence type="ECO:0000313" key="3">
    <source>
        <dbReference type="Proteomes" id="UP000198825"/>
    </source>
</evidence>
<dbReference type="CDD" id="cd06662">
    <property type="entry name" value="SURF1"/>
    <property type="match status" value="1"/>
</dbReference>
<keyword evidence="1" id="KW-1133">Transmembrane helix</keyword>
<comment type="caution">
    <text evidence="1">Lacks conserved residue(s) required for the propagation of feature annotation.</text>
</comment>